<evidence type="ECO:0000256" key="4">
    <source>
        <dbReference type="ARBA" id="ARBA00023180"/>
    </source>
</evidence>
<name>A0ABY7G7P3_MYAAR</name>
<organism evidence="8 9">
    <name type="scientific">Mya arenaria</name>
    <name type="common">Soft-shell clam</name>
    <dbReference type="NCBI Taxonomy" id="6604"/>
    <lineage>
        <taxon>Eukaryota</taxon>
        <taxon>Metazoa</taxon>
        <taxon>Spiralia</taxon>
        <taxon>Lophotrochozoa</taxon>
        <taxon>Mollusca</taxon>
        <taxon>Bivalvia</taxon>
        <taxon>Autobranchia</taxon>
        <taxon>Heteroconchia</taxon>
        <taxon>Euheterodonta</taxon>
        <taxon>Imparidentia</taxon>
        <taxon>Neoheterodontei</taxon>
        <taxon>Myida</taxon>
        <taxon>Myoidea</taxon>
        <taxon>Myidae</taxon>
        <taxon>Mya</taxon>
    </lineage>
</organism>
<accession>A0ABY7G7P3</accession>
<keyword evidence="1 6" id="KW-0732">Signal</keyword>
<dbReference type="Proteomes" id="UP001164746">
    <property type="component" value="Chromosome 16"/>
</dbReference>
<keyword evidence="2" id="KW-0677">Repeat</keyword>
<dbReference type="PANTHER" id="PTHR19331:SF465">
    <property type="entry name" value="EGG PEPTIDE SPERACT RECEPTOR"/>
    <property type="match status" value="1"/>
</dbReference>
<protein>
    <submittedName>
        <fullName evidence="8">DMBT1-like protein</fullName>
    </submittedName>
</protein>
<gene>
    <name evidence="8" type="ORF">MAR_003132</name>
</gene>
<dbReference type="PANTHER" id="PTHR19331">
    <property type="entry name" value="SCAVENGER RECEPTOR DOMAIN-CONTAINING"/>
    <property type="match status" value="1"/>
</dbReference>
<dbReference type="Gene3D" id="3.10.250.10">
    <property type="entry name" value="SRCR-like domain"/>
    <property type="match status" value="1"/>
</dbReference>
<evidence type="ECO:0000313" key="9">
    <source>
        <dbReference type="Proteomes" id="UP001164746"/>
    </source>
</evidence>
<evidence type="ECO:0000256" key="2">
    <source>
        <dbReference type="ARBA" id="ARBA00022737"/>
    </source>
</evidence>
<dbReference type="InterPro" id="IPR001190">
    <property type="entry name" value="SRCR"/>
</dbReference>
<evidence type="ECO:0000259" key="7">
    <source>
        <dbReference type="PROSITE" id="PS50287"/>
    </source>
</evidence>
<dbReference type="EMBL" id="CP111027">
    <property type="protein sequence ID" value="WAR29564.1"/>
    <property type="molecule type" value="Genomic_DNA"/>
</dbReference>
<evidence type="ECO:0000313" key="8">
    <source>
        <dbReference type="EMBL" id="WAR29564.1"/>
    </source>
</evidence>
<dbReference type="Pfam" id="PF00530">
    <property type="entry name" value="SRCR"/>
    <property type="match status" value="1"/>
</dbReference>
<feature type="chain" id="PRO_5046172780" evidence="6">
    <location>
        <begin position="22"/>
        <end position="607"/>
    </location>
</feature>
<reference evidence="8" key="1">
    <citation type="submission" date="2022-11" db="EMBL/GenBank/DDBJ databases">
        <title>Centuries of genome instability and evolution in soft-shell clam transmissible cancer (bioRxiv).</title>
        <authorList>
            <person name="Hart S.F.M."/>
            <person name="Yonemitsu M.A."/>
            <person name="Giersch R.M."/>
            <person name="Beal B.F."/>
            <person name="Arriagada G."/>
            <person name="Davis B.W."/>
            <person name="Ostrander E.A."/>
            <person name="Goff S.P."/>
            <person name="Metzger M.J."/>
        </authorList>
    </citation>
    <scope>NUCLEOTIDE SEQUENCE</scope>
    <source>
        <strain evidence="8">MELC-2E11</strain>
        <tissue evidence="8">Siphon/mantle</tissue>
    </source>
</reference>
<dbReference type="InterPro" id="IPR036772">
    <property type="entry name" value="SRCR-like_dom_sf"/>
</dbReference>
<dbReference type="SUPFAM" id="SSF56487">
    <property type="entry name" value="SRCR-like"/>
    <property type="match status" value="1"/>
</dbReference>
<evidence type="ECO:0000256" key="5">
    <source>
        <dbReference type="PROSITE-ProRule" id="PRU00196"/>
    </source>
</evidence>
<evidence type="ECO:0000256" key="3">
    <source>
        <dbReference type="ARBA" id="ARBA00023157"/>
    </source>
</evidence>
<keyword evidence="4" id="KW-0325">Glycoprotein</keyword>
<proteinExistence type="predicted"/>
<evidence type="ECO:0000256" key="1">
    <source>
        <dbReference type="ARBA" id="ARBA00022729"/>
    </source>
</evidence>
<evidence type="ECO:0000256" key="6">
    <source>
        <dbReference type="SAM" id="SignalP"/>
    </source>
</evidence>
<feature type="disulfide bond" evidence="5">
    <location>
        <begin position="575"/>
        <end position="585"/>
    </location>
</feature>
<keyword evidence="3 5" id="KW-1015">Disulfide bond</keyword>
<dbReference type="SMART" id="SM00202">
    <property type="entry name" value="SR"/>
    <property type="match status" value="1"/>
</dbReference>
<comment type="caution">
    <text evidence="5">Lacks conserved residue(s) required for the propagation of feature annotation.</text>
</comment>
<sequence length="607" mass="67925">MRQFTVLPLLVLCVCTSSTTGDDLSSKVSMLEEKVKTMESYIFQEINALKHSSGLEDLNSSRSQHMRMLEDNDVLVDKIRDIIRSEMKEEKKQLDAYVANEVDKMISKTLADIDGIKTALNIQIGVMKERTVSEMRVLVSKRLEDVDLETRKTSAAVNMSVQAALDKLDDHGKRMSLKLEDELNVAKTNVLNHVQSLNLNFSSNIENLLVRTDSTLTTFTRAFAKQKIMMNNVSADIARKSALLENDVRQAVSEMKEHMENKTLEIEQVQYIATTNLTSFIKNASSLIDQKVNVMDEKEVQLNQSATDAIVALRFSQEATSEFVLSLERKLFENTTEILNQTNQNSNNTLMELITQFETLSDNLNDRVNVSLSNVVNTLETINTSVHYKIETQFGTLENNVNAKLSRSESVLGGRISSNRQYTDSSKSSLQSSISSLQSSISSVRSSISSAQSSISSVRSSVNSAKTNIDKMKVIMRLPGMHLTSVYYPYREDVFDWYFRLTNPSPYGSYGIQGILGVGYNGEWGTVCDDGFSGTQGQYNLNVLVKQFNFIHGEYVTSAGMGEGSGTILMDDVECKSDSTDFRSCDHRGWGKHNCGHHEDLGLKLWS</sequence>
<feature type="domain" description="SRCR" evidence="7">
    <location>
        <begin position="499"/>
        <end position="606"/>
    </location>
</feature>
<dbReference type="PROSITE" id="PS50287">
    <property type="entry name" value="SRCR_2"/>
    <property type="match status" value="1"/>
</dbReference>
<keyword evidence="9" id="KW-1185">Reference proteome</keyword>
<feature type="signal peptide" evidence="6">
    <location>
        <begin position="1"/>
        <end position="21"/>
    </location>
</feature>